<evidence type="ECO:0000259" key="5">
    <source>
        <dbReference type="PROSITE" id="PS50240"/>
    </source>
</evidence>
<sequence>MEITRNVILLFLSNIFLSQVPVESNLIQNKLENILNNNVTTRFTRIVGGSNAAVAQFPHAAALFLFLKTGESFCGGSIIHDQYILTAAHCLDDILRIEVQAGTLNIFQGVPRYRETVQPSHTRQHHQYDSDTLRNDIGLIYLMRPIPFSPAIRPIALPSRVTATSTFQGMLTTVIGWGRFEDAAKQSLSDTLQFVRLPIVQDRQCTTVYNQFYNFFDTRTNICASGSHARSTCNGDSGGSMTIDTNGRPTLIGIVSFGSSTCEGGLPVAMTRVTAYLDWIAANSLVRC</sequence>
<dbReference type="PRINTS" id="PR00722">
    <property type="entry name" value="CHYMOTRYPSIN"/>
</dbReference>
<dbReference type="AlphaFoldDB" id="A0A9J6CC21"/>
<dbReference type="InterPro" id="IPR001314">
    <property type="entry name" value="Peptidase_S1A"/>
</dbReference>
<feature type="domain" description="Peptidase S1" evidence="5">
    <location>
        <begin position="46"/>
        <end position="285"/>
    </location>
</feature>
<dbReference type="InterPro" id="IPR009003">
    <property type="entry name" value="Peptidase_S1_PA"/>
</dbReference>
<dbReference type="CDD" id="cd00190">
    <property type="entry name" value="Tryp_SPc"/>
    <property type="match status" value="1"/>
</dbReference>
<dbReference type="GO" id="GO:0006508">
    <property type="term" value="P:proteolysis"/>
    <property type="evidence" value="ECO:0007669"/>
    <property type="project" value="UniProtKB-KW"/>
</dbReference>
<dbReference type="InterPro" id="IPR033116">
    <property type="entry name" value="TRYPSIN_SER"/>
</dbReference>
<evidence type="ECO:0000313" key="6">
    <source>
        <dbReference type="EMBL" id="KAG5679408.1"/>
    </source>
</evidence>
<gene>
    <name evidence="6" type="ORF">PVAND_008975</name>
</gene>
<evidence type="ECO:0000313" key="7">
    <source>
        <dbReference type="Proteomes" id="UP001107558"/>
    </source>
</evidence>
<keyword evidence="4" id="KW-0732">Signal</keyword>
<keyword evidence="1" id="KW-1015">Disulfide bond</keyword>
<protein>
    <recommendedName>
        <fullName evidence="5">Peptidase S1 domain-containing protein</fullName>
    </recommendedName>
</protein>
<dbReference type="GO" id="GO:0004252">
    <property type="term" value="F:serine-type endopeptidase activity"/>
    <property type="evidence" value="ECO:0007669"/>
    <property type="project" value="InterPro"/>
</dbReference>
<accession>A0A9J6CC21</accession>
<dbReference type="PROSITE" id="PS00135">
    <property type="entry name" value="TRYPSIN_SER"/>
    <property type="match status" value="1"/>
</dbReference>
<dbReference type="FunFam" id="2.40.10.10:FF:000068">
    <property type="entry name" value="transmembrane protease serine 2"/>
    <property type="match status" value="1"/>
</dbReference>
<comment type="caution">
    <text evidence="6">The sequence shown here is derived from an EMBL/GenBank/DDBJ whole genome shotgun (WGS) entry which is preliminary data.</text>
</comment>
<dbReference type="InterPro" id="IPR001254">
    <property type="entry name" value="Trypsin_dom"/>
</dbReference>
<feature type="signal peptide" evidence="4">
    <location>
        <begin position="1"/>
        <end position="24"/>
    </location>
</feature>
<dbReference type="Gene3D" id="2.40.10.10">
    <property type="entry name" value="Trypsin-like serine proteases"/>
    <property type="match status" value="1"/>
</dbReference>
<dbReference type="PROSITE" id="PS50240">
    <property type="entry name" value="TRYPSIN_DOM"/>
    <property type="match status" value="1"/>
</dbReference>
<organism evidence="6 7">
    <name type="scientific">Polypedilum vanderplanki</name>
    <name type="common">Sleeping chironomid midge</name>
    <dbReference type="NCBI Taxonomy" id="319348"/>
    <lineage>
        <taxon>Eukaryota</taxon>
        <taxon>Metazoa</taxon>
        <taxon>Ecdysozoa</taxon>
        <taxon>Arthropoda</taxon>
        <taxon>Hexapoda</taxon>
        <taxon>Insecta</taxon>
        <taxon>Pterygota</taxon>
        <taxon>Neoptera</taxon>
        <taxon>Endopterygota</taxon>
        <taxon>Diptera</taxon>
        <taxon>Nematocera</taxon>
        <taxon>Chironomoidea</taxon>
        <taxon>Chironomidae</taxon>
        <taxon>Chironominae</taxon>
        <taxon>Polypedilum</taxon>
        <taxon>Polypedilum</taxon>
    </lineage>
</organism>
<feature type="chain" id="PRO_5039899034" description="Peptidase S1 domain-containing protein" evidence="4">
    <location>
        <begin position="25"/>
        <end position="288"/>
    </location>
</feature>
<name>A0A9J6CC21_POLVA</name>
<evidence type="ECO:0000256" key="3">
    <source>
        <dbReference type="RuleBase" id="RU363034"/>
    </source>
</evidence>
<dbReference type="InterPro" id="IPR018114">
    <property type="entry name" value="TRYPSIN_HIS"/>
</dbReference>
<reference evidence="6" key="1">
    <citation type="submission" date="2021-03" db="EMBL/GenBank/DDBJ databases">
        <title>Chromosome level genome of the anhydrobiotic midge Polypedilum vanderplanki.</title>
        <authorList>
            <person name="Yoshida Y."/>
            <person name="Kikawada T."/>
            <person name="Gusev O."/>
        </authorList>
    </citation>
    <scope>NUCLEOTIDE SEQUENCE</scope>
    <source>
        <strain evidence="6">NIAS01</strain>
        <tissue evidence="6">Whole body or cell culture</tissue>
    </source>
</reference>
<dbReference type="EMBL" id="JADBJN010000002">
    <property type="protein sequence ID" value="KAG5679408.1"/>
    <property type="molecule type" value="Genomic_DNA"/>
</dbReference>
<proteinExistence type="inferred from homology"/>
<dbReference type="PANTHER" id="PTHR24258:SF136">
    <property type="entry name" value="GH06673P-RELATED"/>
    <property type="match status" value="1"/>
</dbReference>
<comment type="similarity">
    <text evidence="2">Belongs to the peptidase S1 family. CLIP subfamily.</text>
</comment>
<evidence type="ECO:0000256" key="4">
    <source>
        <dbReference type="SAM" id="SignalP"/>
    </source>
</evidence>
<keyword evidence="3" id="KW-0720">Serine protease</keyword>
<dbReference type="PROSITE" id="PS00134">
    <property type="entry name" value="TRYPSIN_HIS"/>
    <property type="match status" value="1"/>
</dbReference>
<keyword evidence="7" id="KW-1185">Reference proteome</keyword>
<evidence type="ECO:0000256" key="1">
    <source>
        <dbReference type="ARBA" id="ARBA00023157"/>
    </source>
</evidence>
<dbReference type="Pfam" id="PF00089">
    <property type="entry name" value="Trypsin"/>
    <property type="match status" value="1"/>
</dbReference>
<dbReference type="SUPFAM" id="SSF50494">
    <property type="entry name" value="Trypsin-like serine proteases"/>
    <property type="match status" value="1"/>
</dbReference>
<dbReference type="PANTHER" id="PTHR24258">
    <property type="entry name" value="SERINE PROTEASE-RELATED"/>
    <property type="match status" value="1"/>
</dbReference>
<dbReference type="Proteomes" id="UP001107558">
    <property type="component" value="Chromosome 2"/>
</dbReference>
<evidence type="ECO:0000256" key="2">
    <source>
        <dbReference type="ARBA" id="ARBA00024195"/>
    </source>
</evidence>
<keyword evidence="3" id="KW-0378">Hydrolase</keyword>
<dbReference type="InterPro" id="IPR043504">
    <property type="entry name" value="Peptidase_S1_PA_chymotrypsin"/>
</dbReference>
<dbReference type="SMART" id="SM00020">
    <property type="entry name" value="Tryp_SPc"/>
    <property type="match status" value="1"/>
</dbReference>
<dbReference type="OrthoDB" id="5565075at2759"/>
<keyword evidence="3" id="KW-0645">Protease</keyword>